<dbReference type="SMART" id="SM00248">
    <property type="entry name" value="ANK"/>
    <property type="match status" value="6"/>
</dbReference>
<reference evidence="4 5" key="1">
    <citation type="submission" date="2020-08" db="EMBL/GenBank/DDBJ databases">
        <authorList>
            <person name="Hejnol A."/>
        </authorList>
    </citation>
    <scope>NUCLEOTIDE SEQUENCE [LARGE SCALE GENOMIC DNA]</scope>
</reference>
<keyword evidence="2 3" id="KW-0040">ANK repeat</keyword>
<accession>A0A7I8V3Y1</accession>
<dbReference type="InterPro" id="IPR002110">
    <property type="entry name" value="Ankyrin_rpt"/>
</dbReference>
<dbReference type="AlphaFoldDB" id="A0A7I8V3Y1"/>
<dbReference type="PANTHER" id="PTHR24173:SF74">
    <property type="entry name" value="ANKYRIN REPEAT DOMAIN-CONTAINING PROTEIN 16"/>
    <property type="match status" value="1"/>
</dbReference>
<keyword evidence="1" id="KW-0677">Repeat</keyword>
<dbReference type="Proteomes" id="UP000549394">
    <property type="component" value="Unassembled WGS sequence"/>
</dbReference>
<evidence type="ECO:0000313" key="4">
    <source>
        <dbReference type="EMBL" id="CAD5110781.1"/>
    </source>
</evidence>
<dbReference type="SUPFAM" id="SSF48403">
    <property type="entry name" value="Ankyrin repeat"/>
    <property type="match status" value="1"/>
</dbReference>
<feature type="repeat" description="ANK" evidence="3">
    <location>
        <begin position="73"/>
        <end position="105"/>
    </location>
</feature>
<dbReference type="Pfam" id="PF12796">
    <property type="entry name" value="Ank_2"/>
    <property type="match status" value="2"/>
</dbReference>
<feature type="repeat" description="ANK" evidence="3">
    <location>
        <begin position="107"/>
        <end position="143"/>
    </location>
</feature>
<sequence length="445" mass="49280">MLPAKMHLGPALGAVSHNSSNFRCSNLANFSDAKQAGRLIEAIKSKDLKTLKRLLAKKPNGLDVFHRFDDGLEKMTALHYASLSGYAKIVDELVSAQADVNVVTPFDEATPLHLACQYPNEVEVLQMATTLIKAGAQVDVGDHSCCTPLIMASGMGHLNVVRLLLDRGAQLNSRACQESYPLSVRWSLDNLQLSEKEADEMVDPFTGNSALLQATREHHMPVVQELLKRGAILNIANKAGNTALHVAAKSESRTIYSDPEKPSERTPVAGHVGVVKALLRSGAILDARNKHGETPLRRAVDGIHEIGEWSVSFDKREKEATTFLTIMQLLLFAGSRPTNQDSILSRLLEAVPKRRQHQHVNELIEKVAKMLIMAGGEVTSEMINVSMRHMPSIVGLLQRHKDSPMSLKQQSRLAIRRYARKPLFDTLHYVHLPSIMRQYVTLEIL</sequence>
<dbReference type="InterPro" id="IPR036770">
    <property type="entry name" value="Ankyrin_rpt-contain_sf"/>
</dbReference>
<gene>
    <name evidence="4" type="ORF">DGYR_LOCUS142</name>
</gene>
<evidence type="ECO:0000256" key="3">
    <source>
        <dbReference type="PROSITE-ProRule" id="PRU00023"/>
    </source>
</evidence>
<evidence type="ECO:0000256" key="1">
    <source>
        <dbReference type="ARBA" id="ARBA00022737"/>
    </source>
</evidence>
<dbReference type="EMBL" id="CAJFCJ010000001">
    <property type="protein sequence ID" value="CAD5110781.1"/>
    <property type="molecule type" value="Genomic_DNA"/>
</dbReference>
<name>A0A7I8V3Y1_9ANNE</name>
<evidence type="ECO:0000256" key="2">
    <source>
        <dbReference type="ARBA" id="ARBA00023043"/>
    </source>
</evidence>
<comment type="caution">
    <text evidence="4">The sequence shown here is derived from an EMBL/GenBank/DDBJ whole genome shotgun (WGS) entry which is preliminary data.</text>
</comment>
<dbReference type="PRINTS" id="PR01415">
    <property type="entry name" value="ANKYRIN"/>
</dbReference>
<proteinExistence type="predicted"/>
<protein>
    <submittedName>
        <fullName evidence="4">DgyrCDS147</fullName>
    </submittedName>
</protein>
<evidence type="ECO:0000313" key="5">
    <source>
        <dbReference type="Proteomes" id="UP000549394"/>
    </source>
</evidence>
<dbReference type="PROSITE" id="PS50088">
    <property type="entry name" value="ANK_REPEAT"/>
    <property type="match status" value="4"/>
</dbReference>
<feature type="repeat" description="ANK" evidence="3">
    <location>
        <begin position="147"/>
        <end position="176"/>
    </location>
</feature>
<dbReference type="Pfam" id="PF00023">
    <property type="entry name" value="Ank"/>
    <property type="match status" value="1"/>
</dbReference>
<dbReference type="PANTHER" id="PTHR24173">
    <property type="entry name" value="ANKYRIN REPEAT CONTAINING"/>
    <property type="match status" value="1"/>
</dbReference>
<organism evidence="4 5">
    <name type="scientific">Dimorphilus gyrociliatus</name>
    <dbReference type="NCBI Taxonomy" id="2664684"/>
    <lineage>
        <taxon>Eukaryota</taxon>
        <taxon>Metazoa</taxon>
        <taxon>Spiralia</taxon>
        <taxon>Lophotrochozoa</taxon>
        <taxon>Annelida</taxon>
        <taxon>Polychaeta</taxon>
        <taxon>Polychaeta incertae sedis</taxon>
        <taxon>Dinophilidae</taxon>
        <taxon>Dimorphilus</taxon>
    </lineage>
</organism>
<keyword evidence="5" id="KW-1185">Reference proteome</keyword>
<dbReference type="PROSITE" id="PS50297">
    <property type="entry name" value="ANK_REP_REGION"/>
    <property type="match status" value="3"/>
</dbReference>
<feature type="repeat" description="ANK" evidence="3">
    <location>
        <begin position="206"/>
        <end position="238"/>
    </location>
</feature>
<dbReference type="Gene3D" id="1.25.40.20">
    <property type="entry name" value="Ankyrin repeat-containing domain"/>
    <property type="match status" value="2"/>
</dbReference>
<dbReference type="OrthoDB" id="7464126at2759"/>